<proteinExistence type="predicted"/>
<feature type="region of interest" description="Disordered" evidence="1">
    <location>
        <begin position="86"/>
        <end position="105"/>
    </location>
</feature>
<evidence type="ECO:0000313" key="3">
    <source>
        <dbReference type="Proteomes" id="UP001183824"/>
    </source>
</evidence>
<evidence type="ECO:0000313" key="2">
    <source>
        <dbReference type="EMBL" id="MDT0485275.1"/>
    </source>
</evidence>
<evidence type="ECO:0000256" key="1">
    <source>
        <dbReference type="SAM" id="MobiDB-lite"/>
    </source>
</evidence>
<dbReference type="RefSeq" id="WP_311718062.1">
    <property type="nucleotide sequence ID" value="NZ_JAVREZ010000015.1"/>
</dbReference>
<keyword evidence="3" id="KW-1185">Reference proteome</keyword>
<dbReference type="EMBL" id="JAVREZ010000015">
    <property type="protein sequence ID" value="MDT0485275.1"/>
    <property type="molecule type" value="Genomic_DNA"/>
</dbReference>
<reference evidence="3" key="1">
    <citation type="submission" date="2023-07" db="EMBL/GenBank/DDBJ databases">
        <title>30 novel species of actinomycetes from the DSMZ collection.</title>
        <authorList>
            <person name="Nouioui I."/>
        </authorList>
    </citation>
    <scope>NUCLEOTIDE SEQUENCE [LARGE SCALE GENOMIC DNA]</scope>
    <source>
        <strain evidence="3">DSM 41640</strain>
    </source>
</reference>
<dbReference type="Proteomes" id="UP001183824">
    <property type="component" value="Unassembled WGS sequence"/>
</dbReference>
<accession>A0ABU2VJ35</accession>
<organism evidence="2 3">
    <name type="scientific">Streptomyces doebereineriae</name>
    <dbReference type="NCBI Taxonomy" id="3075528"/>
    <lineage>
        <taxon>Bacteria</taxon>
        <taxon>Bacillati</taxon>
        <taxon>Actinomycetota</taxon>
        <taxon>Actinomycetes</taxon>
        <taxon>Kitasatosporales</taxon>
        <taxon>Streptomycetaceae</taxon>
        <taxon>Streptomyces</taxon>
    </lineage>
</organism>
<comment type="caution">
    <text evidence="2">The sequence shown here is derived from an EMBL/GenBank/DDBJ whole genome shotgun (WGS) entry which is preliminary data.</text>
</comment>
<name>A0ABU2VJ35_9ACTN</name>
<gene>
    <name evidence="2" type="ORF">RNB18_34725</name>
</gene>
<sequence length="105" mass="11461">MSLDAAVAPQPASPHVPARWAVETDPRLYIGQRSSDPQRDVDQLLRWAAALRSEQLRAVSGTTEVDWTMPLAVHVGGRVVTASAARSRSGDLPGRWQGTAFERSR</sequence>
<protein>
    <submittedName>
        <fullName evidence="2">Uncharacterized protein</fullName>
    </submittedName>
</protein>